<dbReference type="Proteomes" id="UP000268669">
    <property type="component" value="Chromosome"/>
</dbReference>
<name>A0ABN5R9B2_YERPU</name>
<keyword evidence="2" id="KW-1185">Reference proteome</keyword>
<evidence type="ECO:0000313" key="1">
    <source>
        <dbReference type="EMBL" id="AYW93073.1"/>
    </source>
</evidence>
<protein>
    <submittedName>
        <fullName evidence="1">Uncharacterized protein</fullName>
    </submittedName>
</protein>
<evidence type="ECO:0000313" key="2">
    <source>
        <dbReference type="Proteomes" id="UP000268669"/>
    </source>
</evidence>
<sequence length="61" mass="7298">MRFCYHLSPITYHLSPITYHLSPITYHRRVISDKSERCPLRQLCDRSRVFALCSFQPLVPF</sequence>
<gene>
    <name evidence="1" type="ORF">EGX47_18330</name>
</gene>
<dbReference type="EMBL" id="CP033713">
    <property type="protein sequence ID" value="AYW93073.1"/>
    <property type="molecule type" value="Genomic_DNA"/>
</dbReference>
<accession>A0ABN5R9B2</accession>
<proteinExistence type="predicted"/>
<organism evidence="1 2">
    <name type="scientific">Yersinia pseudotuberculosis</name>
    <dbReference type="NCBI Taxonomy" id="633"/>
    <lineage>
        <taxon>Bacteria</taxon>
        <taxon>Pseudomonadati</taxon>
        <taxon>Pseudomonadota</taxon>
        <taxon>Gammaproteobacteria</taxon>
        <taxon>Enterobacterales</taxon>
        <taxon>Yersiniaceae</taxon>
        <taxon>Yersinia</taxon>
    </lineage>
</organism>
<reference evidence="1" key="1">
    <citation type="submission" date="2018-11" db="EMBL/GenBank/DDBJ databases">
        <title>FDA dAtabase for Regulatory Grade micrObial Sequences (FDA-ARGOS): Supporting development and validation of Infectious Disease Dx tests.</title>
        <authorList>
            <person name="Bliska J."/>
            <person name="Cleland M.-M."/>
            <person name="Tallon L."/>
            <person name="Sadzewicz L."/>
            <person name="Zhao X."/>
            <person name="Vavikolanu K."/>
            <person name="Mehta A."/>
            <person name="Aluvathingal J."/>
            <person name="Nadendla S."/>
            <person name="Yan Y."/>
            <person name="Sichtig H."/>
        </authorList>
    </citation>
    <scope>NUCLEOTIDE SEQUENCE [LARGE SCALE GENOMIC DNA]</scope>
    <source>
        <strain evidence="1">FDAARGOS_581</strain>
    </source>
</reference>